<dbReference type="SUPFAM" id="SSF143842">
    <property type="entry name" value="YwmB-like"/>
    <property type="match status" value="1"/>
</dbReference>
<sequence>MKKNGKFFMMGIILFLLIPIFGFSVDQYEERDLLIGVLEETGATFLEGDISLGGTILDRFIGYEEIKDIGNNLRNNLEIKGNLIESGSLYEGVEGDYYWEEIVEEEGFLQLMIQGLDSYNNIVTITLSSYEDVDLGPGETTLFINLINKEQFVEINDIIVKVEKIFDEYGKPVNITTCVIGTFDGYMDLRENEKRILGVARAIKGKIVEEYKEDGVLSLSIFTPYIEEYVFTGNKKMNMNIAVRFNEYEDRTYIWIGTPIITVGY</sequence>
<dbReference type="InterPro" id="IPR036209">
    <property type="entry name" value="YwmB-like_sf"/>
</dbReference>
<dbReference type="EMBL" id="LT669839">
    <property type="protein sequence ID" value="SHD76609.1"/>
    <property type="molecule type" value="Genomic_DNA"/>
</dbReference>
<dbReference type="HOGENOM" id="CLU_087832_0_0_9"/>
<organism evidence="1 2">
    <name type="scientific">[Clostridium] ultunense Esp</name>
    <dbReference type="NCBI Taxonomy" id="1288971"/>
    <lineage>
        <taxon>Bacteria</taxon>
        <taxon>Bacillati</taxon>
        <taxon>Bacillota</taxon>
        <taxon>Tissierellia</taxon>
        <taxon>Tissierellales</taxon>
        <taxon>Tepidimicrobiaceae</taxon>
        <taxon>Schnuerera</taxon>
    </lineage>
</organism>
<proteinExistence type="predicted"/>
<dbReference type="InterPro" id="IPR014794">
    <property type="entry name" value="DUF1779"/>
</dbReference>
<reference evidence="1 2" key="1">
    <citation type="submission" date="2016-11" db="EMBL/GenBank/DDBJ databases">
        <authorList>
            <person name="Manzoor S."/>
        </authorList>
    </citation>
    <scope>NUCLEOTIDE SEQUENCE [LARGE SCALE GENOMIC DNA]</scope>
    <source>
        <strain evidence="1">Clostridium ultunense strain Esp</strain>
    </source>
</reference>
<evidence type="ECO:0000313" key="1">
    <source>
        <dbReference type="EMBL" id="SHD76609.1"/>
    </source>
</evidence>
<dbReference type="Proteomes" id="UP000245423">
    <property type="component" value="Chromosome 1"/>
</dbReference>
<gene>
    <name evidence="1" type="ORF">CUESP1_1236</name>
</gene>
<accession>M1ZK20</accession>
<keyword evidence="2" id="KW-1185">Reference proteome</keyword>
<dbReference type="Gene3D" id="3.30.360.40">
    <property type="entry name" value="YwmB-like"/>
    <property type="match status" value="1"/>
</dbReference>
<dbReference type="OrthoDB" id="1708334at2"/>
<dbReference type="Pfam" id="PF08680">
    <property type="entry name" value="DUF1779"/>
    <property type="match status" value="1"/>
</dbReference>
<evidence type="ECO:0008006" key="3">
    <source>
        <dbReference type="Google" id="ProtNLM"/>
    </source>
</evidence>
<evidence type="ECO:0000313" key="2">
    <source>
        <dbReference type="Proteomes" id="UP000245423"/>
    </source>
</evidence>
<dbReference type="AlphaFoldDB" id="M1ZK20"/>
<protein>
    <recommendedName>
        <fullName evidence="3">TATA-box binding protein</fullName>
    </recommendedName>
</protein>
<dbReference type="RefSeq" id="WP_005584574.1">
    <property type="nucleotide sequence ID" value="NZ_LT669839.1"/>
</dbReference>
<name>M1ZK20_9FIRM</name>